<dbReference type="AlphaFoldDB" id="A0A8J7FS55"/>
<evidence type="ECO:0000313" key="3">
    <source>
        <dbReference type="EMBL" id="MBF0596577.1"/>
    </source>
</evidence>
<keyword evidence="1" id="KW-0732">Signal</keyword>
<feature type="chain" id="PRO_5035241403" evidence="1">
    <location>
        <begin position="19"/>
        <end position="206"/>
    </location>
</feature>
<dbReference type="InterPro" id="IPR025665">
    <property type="entry name" value="Beta-barrel_OMP_2"/>
</dbReference>
<reference evidence="3" key="1">
    <citation type="submission" date="2020-10" db="EMBL/GenBank/DDBJ databases">
        <authorList>
            <person name="Lu T."/>
            <person name="Wang Q."/>
            <person name="Han X."/>
        </authorList>
    </citation>
    <scope>NUCLEOTIDE SEQUENCE</scope>
    <source>
        <strain evidence="3">WQ 117</strain>
    </source>
</reference>
<dbReference type="Pfam" id="PF13568">
    <property type="entry name" value="OMP_b-brl_2"/>
    <property type="match status" value="1"/>
</dbReference>
<feature type="domain" description="Outer membrane protein beta-barrel" evidence="2">
    <location>
        <begin position="19"/>
        <end position="187"/>
    </location>
</feature>
<protein>
    <submittedName>
        <fullName evidence="3">PorT family protein</fullName>
    </submittedName>
</protein>
<sequence length="206" mass="23402">MKKVFLMALLINPIISIAQSSFSVKAGAQTTGIANAQIGDNQNRFGFYIGGFYNLQMKNGFSFQPELIYSYEQFNNVNISTIEYFGGIENSENTQPRFDEYYKMNLIKLPFLLKYQPTKFYVELGPQIAYLISIKGKIEDKFNKLPTKEGKLEAINNLQFSIAFGGGYQLNEKLDVSLRADLGLTKFSEYTYIKNFNISAGVSYKL</sequence>
<comment type="caution">
    <text evidence="3">The sequence shown here is derived from an EMBL/GenBank/DDBJ whole genome shotgun (WGS) entry which is preliminary data.</text>
</comment>
<evidence type="ECO:0000313" key="4">
    <source>
        <dbReference type="Proteomes" id="UP000608754"/>
    </source>
</evidence>
<keyword evidence="4" id="KW-1185">Reference proteome</keyword>
<gene>
    <name evidence="3" type="ORF">IM532_03750</name>
</gene>
<dbReference type="Proteomes" id="UP000608754">
    <property type="component" value="Unassembled WGS sequence"/>
</dbReference>
<feature type="signal peptide" evidence="1">
    <location>
        <begin position="1"/>
        <end position="18"/>
    </location>
</feature>
<evidence type="ECO:0000259" key="2">
    <source>
        <dbReference type="Pfam" id="PF13568"/>
    </source>
</evidence>
<organism evidence="3 4">
    <name type="scientific">Faecalibacter rhinopitheci</name>
    <dbReference type="NCBI Taxonomy" id="2779678"/>
    <lineage>
        <taxon>Bacteria</taxon>
        <taxon>Pseudomonadati</taxon>
        <taxon>Bacteroidota</taxon>
        <taxon>Flavobacteriia</taxon>
        <taxon>Flavobacteriales</taxon>
        <taxon>Weeksellaceae</taxon>
        <taxon>Faecalibacter</taxon>
    </lineage>
</organism>
<proteinExistence type="predicted"/>
<dbReference type="RefSeq" id="WP_194182107.1">
    <property type="nucleotide sequence ID" value="NZ_JADGIK010000002.1"/>
</dbReference>
<accession>A0A8J7FS55</accession>
<evidence type="ECO:0000256" key="1">
    <source>
        <dbReference type="SAM" id="SignalP"/>
    </source>
</evidence>
<dbReference type="EMBL" id="JADGIK010000002">
    <property type="protein sequence ID" value="MBF0596577.1"/>
    <property type="molecule type" value="Genomic_DNA"/>
</dbReference>
<name>A0A8J7FS55_9FLAO</name>